<proteinExistence type="predicted"/>
<protein>
    <submittedName>
        <fullName evidence="1">Uncharacterized protein</fullName>
    </submittedName>
</protein>
<accession>A0AC60Q0B8</accession>
<gene>
    <name evidence="1" type="ORF">HPB47_026537</name>
</gene>
<dbReference type="EMBL" id="JABSTQ010009726">
    <property type="protein sequence ID" value="KAG0426347.1"/>
    <property type="molecule type" value="Genomic_DNA"/>
</dbReference>
<keyword evidence="2" id="KW-1185">Reference proteome</keyword>
<comment type="caution">
    <text evidence="1">The sequence shown here is derived from an EMBL/GenBank/DDBJ whole genome shotgun (WGS) entry which is preliminary data.</text>
</comment>
<evidence type="ECO:0000313" key="1">
    <source>
        <dbReference type="EMBL" id="KAG0426347.1"/>
    </source>
</evidence>
<evidence type="ECO:0000313" key="2">
    <source>
        <dbReference type="Proteomes" id="UP000805193"/>
    </source>
</evidence>
<name>A0AC60Q0B8_IXOPE</name>
<reference evidence="1 2" key="1">
    <citation type="journal article" date="2020" name="Cell">
        <title>Large-Scale Comparative Analyses of Tick Genomes Elucidate Their Genetic Diversity and Vector Capacities.</title>
        <authorList>
            <consortium name="Tick Genome and Microbiome Consortium (TIGMIC)"/>
            <person name="Jia N."/>
            <person name="Wang J."/>
            <person name="Shi W."/>
            <person name="Du L."/>
            <person name="Sun Y."/>
            <person name="Zhan W."/>
            <person name="Jiang J.F."/>
            <person name="Wang Q."/>
            <person name="Zhang B."/>
            <person name="Ji P."/>
            <person name="Bell-Sakyi L."/>
            <person name="Cui X.M."/>
            <person name="Yuan T.T."/>
            <person name="Jiang B.G."/>
            <person name="Yang W.F."/>
            <person name="Lam T.T."/>
            <person name="Chang Q.C."/>
            <person name="Ding S.J."/>
            <person name="Wang X.J."/>
            <person name="Zhu J.G."/>
            <person name="Ruan X.D."/>
            <person name="Zhao L."/>
            <person name="Wei J.T."/>
            <person name="Ye R.Z."/>
            <person name="Que T.C."/>
            <person name="Du C.H."/>
            <person name="Zhou Y.H."/>
            <person name="Cheng J.X."/>
            <person name="Dai P.F."/>
            <person name="Guo W.B."/>
            <person name="Han X.H."/>
            <person name="Huang E.J."/>
            <person name="Li L.F."/>
            <person name="Wei W."/>
            <person name="Gao Y.C."/>
            <person name="Liu J.Z."/>
            <person name="Shao H.Z."/>
            <person name="Wang X."/>
            <person name="Wang C.C."/>
            <person name="Yang T.C."/>
            <person name="Huo Q.B."/>
            <person name="Li W."/>
            <person name="Chen H.Y."/>
            <person name="Chen S.E."/>
            <person name="Zhou L.G."/>
            <person name="Ni X.B."/>
            <person name="Tian J.H."/>
            <person name="Sheng Y."/>
            <person name="Liu T."/>
            <person name="Pan Y.S."/>
            <person name="Xia L.Y."/>
            <person name="Li J."/>
            <person name="Zhao F."/>
            <person name="Cao W.C."/>
        </authorList>
    </citation>
    <scope>NUCLEOTIDE SEQUENCE [LARGE SCALE GENOMIC DNA]</scope>
    <source>
        <strain evidence="1">Iper-2018</strain>
    </source>
</reference>
<sequence length="136" mass="14828">MSASAQYQLCLPRPASLRGEPTAINAVFGLDERVVPERTSGVGRTIHRPGQGLRLRALNEGRQPGSAGMDCRLSRMGDREVQSTHSLYCRRLLPGVHTPTSHHSDPPTIITSPGCNLTVTKMKTTAYAMDPRTHPD</sequence>
<dbReference type="Proteomes" id="UP000805193">
    <property type="component" value="Unassembled WGS sequence"/>
</dbReference>
<organism evidence="1 2">
    <name type="scientific">Ixodes persulcatus</name>
    <name type="common">Taiga tick</name>
    <dbReference type="NCBI Taxonomy" id="34615"/>
    <lineage>
        <taxon>Eukaryota</taxon>
        <taxon>Metazoa</taxon>
        <taxon>Ecdysozoa</taxon>
        <taxon>Arthropoda</taxon>
        <taxon>Chelicerata</taxon>
        <taxon>Arachnida</taxon>
        <taxon>Acari</taxon>
        <taxon>Parasitiformes</taxon>
        <taxon>Ixodida</taxon>
        <taxon>Ixodoidea</taxon>
        <taxon>Ixodidae</taxon>
        <taxon>Ixodinae</taxon>
        <taxon>Ixodes</taxon>
    </lineage>
</organism>